<proteinExistence type="predicted"/>
<dbReference type="Pfam" id="PF18431">
    <property type="entry name" value="RNAse_A_bac"/>
    <property type="match status" value="1"/>
</dbReference>
<comment type="caution">
    <text evidence="2">The sequence shown here is derived from an EMBL/GenBank/DDBJ whole genome shotgun (WGS) entry which is preliminary data.</text>
</comment>
<evidence type="ECO:0000259" key="1">
    <source>
        <dbReference type="Pfam" id="PF18431"/>
    </source>
</evidence>
<dbReference type="InterPro" id="IPR041436">
    <property type="entry name" value="RNAse_A_bac"/>
</dbReference>
<reference evidence="2 3" key="1">
    <citation type="submission" date="2019-03" db="EMBL/GenBank/DDBJ databases">
        <title>Genomic analyses of the natural microbiome of Caenorhabditis elegans.</title>
        <authorList>
            <person name="Samuel B."/>
        </authorList>
    </citation>
    <scope>NUCLEOTIDE SEQUENCE [LARGE SCALE GENOMIC DNA]</scope>
    <source>
        <strain evidence="2 3">JUb65</strain>
    </source>
</reference>
<dbReference type="Proteomes" id="UP000295764">
    <property type="component" value="Unassembled WGS sequence"/>
</dbReference>
<organism evidence="2 3">
    <name type="scientific">Curtobacterium flaccumfaciens</name>
    <dbReference type="NCBI Taxonomy" id="2035"/>
    <lineage>
        <taxon>Bacteria</taxon>
        <taxon>Bacillati</taxon>
        <taxon>Actinomycetota</taxon>
        <taxon>Actinomycetes</taxon>
        <taxon>Micrococcales</taxon>
        <taxon>Microbacteriaceae</taxon>
        <taxon>Curtobacterium</taxon>
    </lineage>
</organism>
<gene>
    <name evidence="2" type="ORF">EDF64_101499</name>
</gene>
<evidence type="ECO:0000313" key="3">
    <source>
        <dbReference type="Proteomes" id="UP000295764"/>
    </source>
</evidence>
<name>A0A4V3BLH7_9MICO</name>
<dbReference type="AlphaFoldDB" id="A0A4V3BLH7"/>
<sequence>MSGVAYGDHGLVNPAGIPGADLDLVAVSTGADSIKTGGTSMKTVADDLPAKWQKLSGVYEAPESDRVFALMDPVTEDVHTIGGIARKVAAALETYASTAAGPKKQLDVLRKEAKAFVADVKDGVTRAKQVPIPKSAAEWDAYDPGKYDGETETVPWYDDSGALLQNNELVRQINEQVALLQAAQAECALAIKRAAGASVKKAYRARSESDLNERGVDLPWSRVGTAKGKSWAEQFEDGLKDDILTTILGLTHLGGWDNSGDWSWGNLGSAWKGAADGAVAFSLLVNPMSWLDAALNPKGESGQTLGAMGDAAQDWWKDARENPGIAAGAAASAVGTSFLGPEGWAGRAGRAEELASGLGKLGLRGVEADVRAWMKGGASESNVNALADLVDREYAKWTQTSGYSPGLGVGDDAFANFFRDELDRFGREHPDFHRLHDVDAIEHGVESAPFTERGGLQYSEAHGGHAIERHVPPMVLSGQALDDFVRDRFKGLKENSAYALPVKEVDKLVASTLDFNHAKIDEWIESKRLKIESRPTQEFDWPADTVVGRYFDPDGTPPMRNASVVRVVLKFDRDGNPPYSVVTTYPREALGG</sequence>
<dbReference type="OrthoDB" id="5013539at2"/>
<accession>A0A4V3BLH7</accession>
<dbReference type="EMBL" id="SNVW01000001">
    <property type="protein sequence ID" value="TDN46632.1"/>
    <property type="molecule type" value="Genomic_DNA"/>
</dbReference>
<protein>
    <recommendedName>
        <fullName evidence="1">Bacterial CdiA-CT RNAse A domain-containing protein</fullName>
    </recommendedName>
</protein>
<dbReference type="RefSeq" id="WP_133518476.1">
    <property type="nucleotide sequence ID" value="NZ_SNVW01000001.1"/>
</dbReference>
<evidence type="ECO:0000313" key="2">
    <source>
        <dbReference type="EMBL" id="TDN46632.1"/>
    </source>
</evidence>
<feature type="domain" description="Bacterial CdiA-CT RNAse A" evidence="1">
    <location>
        <begin position="464"/>
        <end position="586"/>
    </location>
</feature>